<name>A0A0F9FCB7_9ZZZZ</name>
<gene>
    <name evidence="1" type="ORF">LCGC14_2322230</name>
</gene>
<dbReference type="AlphaFoldDB" id="A0A0F9FCB7"/>
<organism evidence="1">
    <name type="scientific">marine sediment metagenome</name>
    <dbReference type="NCBI Taxonomy" id="412755"/>
    <lineage>
        <taxon>unclassified sequences</taxon>
        <taxon>metagenomes</taxon>
        <taxon>ecological metagenomes</taxon>
    </lineage>
</organism>
<accession>A0A0F9FCB7</accession>
<reference evidence="1" key="1">
    <citation type="journal article" date="2015" name="Nature">
        <title>Complex archaea that bridge the gap between prokaryotes and eukaryotes.</title>
        <authorList>
            <person name="Spang A."/>
            <person name="Saw J.H."/>
            <person name="Jorgensen S.L."/>
            <person name="Zaremba-Niedzwiedzka K."/>
            <person name="Martijn J."/>
            <person name="Lind A.E."/>
            <person name="van Eijk R."/>
            <person name="Schleper C."/>
            <person name="Guy L."/>
            <person name="Ettema T.J."/>
        </authorList>
    </citation>
    <scope>NUCLEOTIDE SEQUENCE</scope>
</reference>
<dbReference type="EMBL" id="LAZR01033200">
    <property type="protein sequence ID" value="KKL48767.1"/>
    <property type="molecule type" value="Genomic_DNA"/>
</dbReference>
<feature type="non-terminal residue" evidence="1">
    <location>
        <position position="469"/>
    </location>
</feature>
<evidence type="ECO:0000313" key="1">
    <source>
        <dbReference type="EMBL" id="KKL48767.1"/>
    </source>
</evidence>
<protein>
    <submittedName>
        <fullName evidence="1">Uncharacterized protein</fullName>
    </submittedName>
</protein>
<comment type="caution">
    <text evidence="1">The sequence shown here is derived from an EMBL/GenBank/DDBJ whole genome shotgun (WGS) entry which is preliminary data.</text>
</comment>
<sequence length="469" mass="50703">MRQFFNILLDGSSILEKIRSVRIERRRDRAVDTFTLSLADFSLYSQFDFGLVPTSERLHVGTAKGTAKTDGFTSGTGVLTSSTSDFTAEGVTTDDIIEIINSSVAADIGGWPITAVGTTTLTSSHTFGTAAGIEFIVLKNQGKFFVEKPDVLEDKNQIAIPSLWGRNGLARLTDPFAAKLTKTFKNKTTFSAVVKDLVKDGGMDETKVQIDIDDYIIPGNLLSVSNRYPLQIIIDLATKTNGYVRSKKTGDLHIKKDIFHWGSLSIAQTLGDDEIQEMTEQVDFPEFGNRILVRSVLPESGQDVRVSLSLETSCIRGDGRARVVAQAVVTDIKGNPVPNGTLVTWTRDDASLFSLASKTLTGEKVVKGEGKRASSLTTVSTDLPIIEVLGVFIKQDSRRQTDFFSGGSFVGRTITLGTPLPFSNSEVIVDYVGGGVSTNIVQSVAGAKEGDSTFINAFVGQVRDSKSLC</sequence>
<proteinExistence type="predicted"/>